<dbReference type="PROSITE" id="PS50056">
    <property type="entry name" value="TYR_PHOSPHATASE_2"/>
    <property type="match status" value="1"/>
</dbReference>
<dbReference type="InterPro" id="IPR036116">
    <property type="entry name" value="FN3_sf"/>
</dbReference>
<evidence type="ECO:0000256" key="8">
    <source>
        <dbReference type="SAM" id="Phobius"/>
    </source>
</evidence>
<dbReference type="PANTHER" id="PTHR19134:SF540">
    <property type="entry name" value="TYROSINE-PROTEIN PHOSPHATASE 99A"/>
    <property type="match status" value="1"/>
</dbReference>
<feature type="transmembrane region" description="Helical" evidence="8">
    <location>
        <begin position="482"/>
        <end position="505"/>
    </location>
</feature>
<comment type="catalytic activity">
    <reaction evidence="7">
        <text>O-phospho-L-tyrosyl-[protein] + H2O = L-tyrosyl-[protein] + phosphate</text>
        <dbReference type="Rhea" id="RHEA:10684"/>
        <dbReference type="Rhea" id="RHEA-COMP:10136"/>
        <dbReference type="Rhea" id="RHEA-COMP:20101"/>
        <dbReference type="ChEBI" id="CHEBI:15377"/>
        <dbReference type="ChEBI" id="CHEBI:43474"/>
        <dbReference type="ChEBI" id="CHEBI:46858"/>
        <dbReference type="ChEBI" id="CHEBI:61978"/>
        <dbReference type="EC" id="3.1.3.48"/>
    </reaction>
</comment>
<feature type="domain" description="Tyrosine specific protein phosphatases" evidence="10">
    <location>
        <begin position="739"/>
        <end position="808"/>
    </location>
</feature>
<dbReference type="Gene3D" id="2.60.40.10">
    <property type="entry name" value="Immunoglobulins"/>
    <property type="match status" value="3"/>
</dbReference>
<evidence type="ECO:0000256" key="6">
    <source>
        <dbReference type="ARBA" id="ARBA00023136"/>
    </source>
</evidence>
<dbReference type="Gene3D" id="3.90.190.10">
    <property type="entry name" value="Protein tyrosine phosphatase superfamily"/>
    <property type="match status" value="1"/>
</dbReference>
<dbReference type="FunFam" id="3.90.190.10:FF:000102">
    <property type="entry name" value="Receptor-type tyrosine-protein phosphatase"/>
    <property type="match status" value="1"/>
</dbReference>
<keyword evidence="3" id="KW-0732">Signal</keyword>
<dbReference type="Proteomes" id="UP000492821">
    <property type="component" value="Unassembled WGS sequence"/>
</dbReference>
<name>A0A7E4VZT5_PANRE</name>
<dbReference type="SUPFAM" id="SSF49265">
    <property type="entry name" value="Fibronectin type III"/>
    <property type="match status" value="2"/>
</dbReference>
<protein>
    <recommendedName>
        <fullName evidence="2">protein-tyrosine-phosphatase</fullName>
        <ecNumber evidence="2">3.1.3.48</ecNumber>
    </recommendedName>
</protein>
<evidence type="ECO:0000259" key="9">
    <source>
        <dbReference type="PROSITE" id="PS50055"/>
    </source>
</evidence>
<keyword evidence="4" id="KW-0378">Hydrolase</keyword>
<keyword evidence="8" id="KW-1133">Transmembrane helix</keyword>
<dbReference type="InterPro" id="IPR003595">
    <property type="entry name" value="Tyr_Pase_cat"/>
</dbReference>
<proteinExistence type="predicted"/>
<evidence type="ECO:0000259" key="10">
    <source>
        <dbReference type="PROSITE" id="PS50056"/>
    </source>
</evidence>
<reference evidence="13" key="2">
    <citation type="submission" date="2020-10" db="UniProtKB">
        <authorList>
            <consortium name="WormBaseParasite"/>
        </authorList>
    </citation>
    <scope>IDENTIFICATION</scope>
</reference>
<dbReference type="InterPro" id="IPR013783">
    <property type="entry name" value="Ig-like_fold"/>
</dbReference>
<feature type="domain" description="Fibronectin type-III" evidence="11">
    <location>
        <begin position="66"/>
        <end position="159"/>
    </location>
</feature>
<dbReference type="SMART" id="SM00194">
    <property type="entry name" value="PTPc"/>
    <property type="match status" value="1"/>
</dbReference>
<evidence type="ECO:0000256" key="7">
    <source>
        <dbReference type="ARBA" id="ARBA00051722"/>
    </source>
</evidence>
<keyword evidence="8" id="KW-0812">Transmembrane</keyword>
<evidence type="ECO:0000313" key="12">
    <source>
        <dbReference type="Proteomes" id="UP000492821"/>
    </source>
</evidence>
<dbReference type="SMART" id="SM00060">
    <property type="entry name" value="FN3"/>
    <property type="match status" value="4"/>
</dbReference>
<dbReference type="InterPro" id="IPR050348">
    <property type="entry name" value="Protein-Tyr_Phosphatase"/>
</dbReference>
<sequence length="1063" mass="121340">MGDISRQWWVANKRYELVKPFYMLSISPLLAEDAGTFRCRLETDPLFALAVSTDATSVVVMVKPPPPSKPQVTSFTEKSVTLSWGHSVAMAHKPILRYSILISQLDDENIRVVSTKSNATTALISSLQPYTRYAFSVRGENSAGHSNFGPEVVFRTMGEAPTSAPILIGIRNGSDGCVDVEWRAPTSSNGQIVGYRIMVHKLGNGAMREWYLKGNRQSLCSLSYYSEFMLSIEADNGFGYSPAASRKFATDVNTPDGPPEMIQLRTLRFDAVMVSWHEPLVPNGPITTYTIYYKEAKNPRDPVMIPLKVQTNDPSKSFSFNVTRLKAFTHYKFMISASTAAGEGPKSSVMHVTTDHSVPAMPQIMNISYDCNKDVTVYWTSLSAPVSFYRVMVQINENPASYNTTEQKMVFPVSMNNRYTVQVSAVLRSVYDNNTFLESNFSKSEVFQIKDKCHLQSSICSTFNHNCVPITNRPNNADSSSLSFTLIFLGLLFVICGAVFFFCVVKKQCIFVKQYLKKTDQKYPQESLSLVYDTNEPISGETITVGHFEKYYNEMTANDNELFKQQFEEIEAETAHIVLETDESIEENKLKNRYLNIGAVESTRIRIHGTNSDYINANYIDSCDAKNFYIATQAPLPHTFNDFWAMVQQEKSNIVVVITNMVERGRRKCDQYWPVTLNSPTNFGGFQVTLTSELPNANFIHRIFTLKSTNSITPERTIHQVHFTSWPDHGVPKSVFPLLSFMNYVSEIQSTGPIVVHCSAGVGRSGSYILIDSMRRHLLQCDRINVYAHLKHIRKQRAKLVQTDEQYVFCHDVIRELIRHGISRQPVLNFSYYVNFLYTQQMPDGRTRLQMQYEDVCKCPHSKPCEPEVGCVVLPGYHRPNEFLVGNWPEACEELWSSLWEHNCQTMLLIGNDIDLANYFGKYFPIKNESSVPPEDENIRVERRDDNNFWLYNKEDELCVKLICIRPSSFEVDFWGAMERIQEEVLQYHNCQMMLIDPSSSATAYILCTLQSAACQMEAERYVDVLPFISTYRYVRCGCWKSQNNLEYIYDKLTQLAVLQHRH</sequence>
<evidence type="ECO:0000256" key="2">
    <source>
        <dbReference type="ARBA" id="ARBA00013064"/>
    </source>
</evidence>
<dbReference type="SUPFAM" id="SSF52799">
    <property type="entry name" value="(Phosphotyrosine protein) phosphatases II"/>
    <property type="match status" value="2"/>
</dbReference>
<accession>A0A7E4VZT5</accession>
<evidence type="ECO:0000256" key="3">
    <source>
        <dbReference type="ARBA" id="ARBA00022729"/>
    </source>
</evidence>
<reference evidence="12" key="1">
    <citation type="journal article" date="2013" name="Genetics">
        <title>The draft genome and transcriptome of Panagrellus redivivus are shaped by the harsh demands of a free-living lifestyle.</title>
        <authorList>
            <person name="Srinivasan J."/>
            <person name="Dillman A.R."/>
            <person name="Macchietto M.G."/>
            <person name="Heikkinen L."/>
            <person name="Lakso M."/>
            <person name="Fracchia K.M."/>
            <person name="Antoshechkin I."/>
            <person name="Mortazavi A."/>
            <person name="Wong G."/>
            <person name="Sternberg P.W."/>
        </authorList>
    </citation>
    <scope>NUCLEOTIDE SEQUENCE [LARGE SCALE GENOMIC DNA]</scope>
    <source>
        <strain evidence="12">MT8872</strain>
    </source>
</reference>
<evidence type="ECO:0000256" key="4">
    <source>
        <dbReference type="ARBA" id="ARBA00022801"/>
    </source>
</evidence>
<dbReference type="InterPro" id="IPR000242">
    <property type="entry name" value="PTP_cat"/>
</dbReference>
<evidence type="ECO:0000256" key="1">
    <source>
        <dbReference type="ARBA" id="ARBA00004167"/>
    </source>
</evidence>
<feature type="domain" description="Tyrosine-protein phosphatase" evidence="9">
    <location>
        <begin position="563"/>
        <end position="817"/>
    </location>
</feature>
<organism evidence="12 13">
    <name type="scientific">Panagrellus redivivus</name>
    <name type="common">Microworm</name>
    <dbReference type="NCBI Taxonomy" id="6233"/>
    <lineage>
        <taxon>Eukaryota</taxon>
        <taxon>Metazoa</taxon>
        <taxon>Ecdysozoa</taxon>
        <taxon>Nematoda</taxon>
        <taxon>Chromadorea</taxon>
        <taxon>Rhabditida</taxon>
        <taxon>Tylenchina</taxon>
        <taxon>Panagrolaimomorpha</taxon>
        <taxon>Panagrolaimoidea</taxon>
        <taxon>Panagrolaimidae</taxon>
        <taxon>Panagrellus</taxon>
    </lineage>
</organism>
<dbReference type="CDD" id="cd00063">
    <property type="entry name" value="FN3"/>
    <property type="match status" value="3"/>
</dbReference>
<dbReference type="WBParaSite" id="Pan_g5172.t1">
    <property type="protein sequence ID" value="Pan_g5172.t1"/>
    <property type="gene ID" value="Pan_g5172"/>
</dbReference>
<dbReference type="AlphaFoldDB" id="A0A7E4VZT5"/>
<feature type="domain" description="Fibronectin type-III" evidence="11">
    <location>
        <begin position="258"/>
        <end position="357"/>
    </location>
</feature>
<dbReference type="PROSITE" id="PS00383">
    <property type="entry name" value="TYR_PHOSPHATASE_1"/>
    <property type="match status" value="1"/>
</dbReference>
<dbReference type="Pfam" id="PF00102">
    <property type="entry name" value="Y_phosphatase"/>
    <property type="match status" value="1"/>
</dbReference>
<dbReference type="GO" id="GO:0016020">
    <property type="term" value="C:membrane"/>
    <property type="evidence" value="ECO:0007669"/>
    <property type="project" value="UniProtKB-SubCell"/>
</dbReference>
<dbReference type="SMART" id="SM00404">
    <property type="entry name" value="PTPc_motif"/>
    <property type="match status" value="1"/>
</dbReference>
<evidence type="ECO:0000259" key="11">
    <source>
        <dbReference type="PROSITE" id="PS50853"/>
    </source>
</evidence>
<dbReference type="GO" id="GO:0004725">
    <property type="term" value="F:protein tyrosine phosphatase activity"/>
    <property type="evidence" value="ECO:0007669"/>
    <property type="project" value="UniProtKB-EC"/>
</dbReference>
<dbReference type="PRINTS" id="PR00700">
    <property type="entry name" value="PRTYPHPHTASE"/>
</dbReference>
<keyword evidence="12" id="KW-1185">Reference proteome</keyword>
<evidence type="ECO:0000313" key="13">
    <source>
        <dbReference type="WBParaSite" id="Pan_g5172.t1"/>
    </source>
</evidence>
<comment type="subcellular location">
    <subcellularLocation>
        <location evidence="1">Membrane</location>
        <topology evidence="1">Single-pass membrane protein</topology>
    </subcellularLocation>
</comment>
<dbReference type="InterPro" id="IPR016130">
    <property type="entry name" value="Tyr_Pase_AS"/>
</dbReference>
<dbReference type="InterPro" id="IPR000387">
    <property type="entry name" value="Tyr_Pase_dom"/>
</dbReference>
<dbReference type="InterPro" id="IPR003961">
    <property type="entry name" value="FN3_dom"/>
</dbReference>
<dbReference type="GO" id="GO:0045202">
    <property type="term" value="C:synapse"/>
    <property type="evidence" value="ECO:0007669"/>
    <property type="project" value="UniProtKB-ARBA"/>
</dbReference>
<dbReference type="Pfam" id="PF00041">
    <property type="entry name" value="fn3"/>
    <property type="match status" value="2"/>
</dbReference>
<dbReference type="InterPro" id="IPR029021">
    <property type="entry name" value="Prot-tyrosine_phosphatase-like"/>
</dbReference>
<dbReference type="PANTHER" id="PTHR19134">
    <property type="entry name" value="RECEPTOR-TYPE TYROSINE-PROTEIN PHOSPHATASE"/>
    <property type="match status" value="1"/>
</dbReference>
<dbReference type="PROSITE" id="PS50055">
    <property type="entry name" value="TYR_PHOSPHATASE_PTP"/>
    <property type="match status" value="1"/>
</dbReference>
<feature type="domain" description="Fibronectin type-III" evidence="11">
    <location>
        <begin position="164"/>
        <end position="257"/>
    </location>
</feature>
<keyword evidence="5" id="KW-0904">Protein phosphatase</keyword>
<evidence type="ECO:0000256" key="5">
    <source>
        <dbReference type="ARBA" id="ARBA00022912"/>
    </source>
</evidence>
<keyword evidence="6 8" id="KW-0472">Membrane</keyword>
<dbReference type="PROSITE" id="PS50853">
    <property type="entry name" value="FN3"/>
    <property type="match status" value="3"/>
</dbReference>
<dbReference type="EC" id="3.1.3.48" evidence="2"/>